<dbReference type="EMBL" id="FWFR01000010">
    <property type="protein sequence ID" value="SLN77821.1"/>
    <property type="molecule type" value="Genomic_DNA"/>
</dbReference>
<proteinExistence type="inferred from homology"/>
<evidence type="ECO:0000256" key="9">
    <source>
        <dbReference type="RuleBase" id="RU369079"/>
    </source>
</evidence>
<dbReference type="GO" id="GO:0005886">
    <property type="term" value="C:plasma membrane"/>
    <property type="evidence" value="ECO:0007669"/>
    <property type="project" value="UniProtKB-SubCell"/>
</dbReference>
<dbReference type="Proteomes" id="UP000193200">
    <property type="component" value="Unassembled WGS sequence"/>
</dbReference>
<feature type="transmembrane region" description="Helical" evidence="9">
    <location>
        <begin position="48"/>
        <end position="69"/>
    </location>
</feature>
<keyword evidence="2 9" id="KW-0813">Transport</keyword>
<evidence type="ECO:0000313" key="12">
    <source>
        <dbReference type="Proteomes" id="UP000193200"/>
    </source>
</evidence>
<organism evidence="11 12">
    <name type="scientific">Oceanibacterium hippocampi</name>
    <dbReference type="NCBI Taxonomy" id="745714"/>
    <lineage>
        <taxon>Bacteria</taxon>
        <taxon>Pseudomonadati</taxon>
        <taxon>Pseudomonadota</taxon>
        <taxon>Alphaproteobacteria</taxon>
        <taxon>Sneathiellales</taxon>
        <taxon>Sneathiellaceae</taxon>
        <taxon>Oceanibacterium</taxon>
    </lineage>
</organism>
<dbReference type="OrthoDB" id="5878939at2"/>
<accession>A0A1Y5U0C2</accession>
<evidence type="ECO:0000256" key="3">
    <source>
        <dbReference type="ARBA" id="ARBA00022475"/>
    </source>
</evidence>
<name>A0A1Y5U0C2_9PROT</name>
<comment type="subcellular location">
    <subcellularLocation>
        <location evidence="1 9">Cell inner membrane</location>
        <topology evidence="1 9">Multi-pass membrane protein</topology>
    </subcellularLocation>
</comment>
<keyword evidence="5 9" id="KW-0812">Transmembrane</keyword>
<comment type="function">
    <text evidence="9">Part of the tripartite ATP-independent periplasmic (TRAP) transport system.</text>
</comment>
<evidence type="ECO:0000256" key="2">
    <source>
        <dbReference type="ARBA" id="ARBA00022448"/>
    </source>
</evidence>
<evidence type="ECO:0000259" key="10">
    <source>
        <dbReference type="Pfam" id="PF04290"/>
    </source>
</evidence>
<evidence type="ECO:0000256" key="4">
    <source>
        <dbReference type="ARBA" id="ARBA00022519"/>
    </source>
</evidence>
<keyword evidence="3" id="KW-1003">Cell membrane</keyword>
<dbReference type="GO" id="GO:0022857">
    <property type="term" value="F:transmembrane transporter activity"/>
    <property type="evidence" value="ECO:0007669"/>
    <property type="project" value="UniProtKB-UniRule"/>
</dbReference>
<keyword evidence="4 9" id="KW-0997">Cell inner membrane</keyword>
<dbReference type="InParanoid" id="A0A1Y5U0C2"/>
<protein>
    <recommendedName>
        <fullName evidence="9">TRAP transporter small permease protein</fullName>
    </recommendedName>
</protein>
<feature type="transmembrane region" description="Helical" evidence="9">
    <location>
        <begin position="81"/>
        <end position="103"/>
    </location>
</feature>
<dbReference type="GO" id="GO:0015740">
    <property type="term" value="P:C4-dicarboxylate transport"/>
    <property type="evidence" value="ECO:0007669"/>
    <property type="project" value="TreeGrafter"/>
</dbReference>
<dbReference type="AlphaFoldDB" id="A0A1Y5U0C2"/>
<comment type="similarity">
    <text evidence="8 9">Belongs to the TRAP transporter small permease family.</text>
</comment>
<feature type="transmembrane region" description="Helical" evidence="9">
    <location>
        <begin position="123"/>
        <end position="145"/>
    </location>
</feature>
<keyword evidence="7 9" id="KW-0472">Membrane</keyword>
<evidence type="ECO:0000256" key="8">
    <source>
        <dbReference type="ARBA" id="ARBA00038436"/>
    </source>
</evidence>
<dbReference type="InterPro" id="IPR055348">
    <property type="entry name" value="DctQ"/>
</dbReference>
<keyword evidence="12" id="KW-1185">Reference proteome</keyword>
<sequence length="157" mass="16492">MLRVVKILEAAICVTFVVAIVALTSMQIVARYGMSQPFTWTEELSRFALISLTFLGAALVTGSSGHIVVDLSGPTKGRWSRLVDTLSSALVVLSGLFLSVMGASKALSLGGIKASATGVPLAALYWIMAAGFALMSVHALARLFSRSGHATDHLRGI</sequence>
<feature type="transmembrane region" description="Helical" evidence="9">
    <location>
        <begin position="7"/>
        <end position="28"/>
    </location>
</feature>
<evidence type="ECO:0000256" key="1">
    <source>
        <dbReference type="ARBA" id="ARBA00004429"/>
    </source>
</evidence>
<dbReference type="PANTHER" id="PTHR35011:SF2">
    <property type="entry name" value="2,3-DIKETO-L-GULONATE TRAP TRANSPORTER SMALL PERMEASE PROTEIN YIAM"/>
    <property type="match status" value="1"/>
</dbReference>
<dbReference type="InterPro" id="IPR007387">
    <property type="entry name" value="TRAP_DctQ"/>
</dbReference>
<evidence type="ECO:0000256" key="6">
    <source>
        <dbReference type="ARBA" id="ARBA00022989"/>
    </source>
</evidence>
<evidence type="ECO:0000313" key="11">
    <source>
        <dbReference type="EMBL" id="SLN77821.1"/>
    </source>
</evidence>
<gene>
    <name evidence="11" type="ORF">OCH7691_04560</name>
</gene>
<dbReference type="RefSeq" id="WP_085885878.1">
    <property type="nucleotide sequence ID" value="NZ_FWFR01000010.1"/>
</dbReference>
<comment type="subunit">
    <text evidence="9">The complex comprises the extracytoplasmic solute receptor protein and the two transmembrane proteins.</text>
</comment>
<keyword evidence="6 9" id="KW-1133">Transmembrane helix</keyword>
<dbReference type="Pfam" id="PF04290">
    <property type="entry name" value="DctQ"/>
    <property type="match status" value="1"/>
</dbReference>
<evidence type="ECO:0000256" key="5">
    <source>
        <dbReference type="ARBA" id="ARBA00022692"/>
    </source>
</evidence>
<dbReference type="PANTHER" id="PTHR35011">
    <property type="entry name" value="2,3-DIKETO-L-GULONATE TRAP TRANSPORTER SMALL PERMEASE PROTEIN YIAM"/>
    <property type="match status" value="1"/>
</dbReference>
<feature type="domain" description="Tripartite ATP-independent periplasmic transporters DctQ component" evidence="10">
    <location>
        <begin position="20"/>
        <end position="146"/>
    </location>
</feature>
<evidence type="ECO:0000256" key="7">
    <source>
        <dbReference type="ARBA" id="ARBA00023136"/>
    </source>
</evidence>
<reference evidence="11 12" key="1">
    <citation type="submission" date="2017-03" db="EMBL/GenBank/DDBJ databases">
        <authorList>
            <person name="Afonso C.L."/>
            <person name="Miller P.J."/>
            <person name="Scott M.A."/>
            <person name="Spackman E."/>
            <person name="Goraichik I."/>
            <person name="Dimitrov K.M."/>
            <person name="Suarez D.L."/>
            <person name="Swayne D.E."/>
        </authorList>
    </citation>
    <scope>NUCLEOTIDE SEQUENCE [LARGE SCALE GENOMIC DNA]</scope>
    <source>
        <strain evidence="11 12">CECT 7691</strain>
    </source>
</reference>